<evidence type="ECO:0000256" key="5">
    <source>
        <dbReference type="ARBA" id="ARBA00022777"/>
    </source>
</evidence>
<evidence type="ECO:0000313" key="10">
    <source>
        <dbReference type="EMBL" id="MRG90786.1"/>
    </source>
</evidence>
<evidence type="ECO:0000313" key="11">
    <source>
        <dbReference type="Proteomes" id="UP000440224"/>
    </source>
</evidence>
<feature type="domain" description="Histidine kinase" evidence="8">
    <location>
        <begin position="172"/>
        <end position="400"/>
    </location>
</feature>
<dbReference type="SUPFAM" id="SSF52172">
    <property type="entry name" value="CheY-like"/>
    <property type="match status" value="1"/>
</dbReference>
<sequence length="413" mass="45179">MPRILHIEDDPANRLLVRKLLQKAGHEVIDAADGLEGVRLAVSGLPPDLILVDLNIPGLDGFEVTLRLRAEPRLGGVPIVAITAEGDRETSLAVGCDGFLQKPIDARSFPTVIERYIQQGTRENMPVSAGAARLRQQSQRIVQHLEEKVAELSRANTRLRELDAARTEFYRNISHELATPMTPIVGYVKLLLDEELGPLTRAQGKALRAMDDCVRRLRSLMDNLLDVTGLETGRMRFIHVDYDFLDTTRRAVAQVADNLAEARINFVEDLPRGPLPGWGDAGRLQRAMVHLLENAAKFTPSGGTVGVRVARLASGHYELCVADTGPGIPPDQQQRIFDPFYQVDGSVTREHGGVGVGLAIARRTARGLGGELRLVSPCNEIIESVRLGGAAFFLTVAQRAPGELLSPDAEKER</sequence>
<dbReference type="Gene3D" id="3.30.565.10">
    <property type="entry name" value="Histidine kinase-like ATPase, C-terminal domain"/>
    <property type="match status" value="1"/>
</dbReference>
<evidence type="ECO:0000256" key="4">
    <source>
        <dbReference type="ARBA" id="ARBA00022679"/>
    </source>
</evidence>
<keyword evidence="3 6" id="KW-0597">Phosphoprotein</keyword>
<feature type="coiled-coil region" evidence="7">
    <location>
        <begin position="135"/>
        <end position="165"/>
    </location>
</feature>
<comment type="caution">
    <text evidence="10">The sequence shown here is derived from an EMBL/GenBank/DDBJ whole genome shotgun (WGS) entry which is preliminary data.</text>
</comment>
<evidence type="ECO:0000256" key="3">
    <source>
        <dbReference type="ARBA" id="ARBA00022553"/>
    </source>
</evidence>
<dbReference type="SMART" id="SM00387">
    <property type="entry name" value="HATPase_c"/>
    <property type="match status" value="1"/>
</dbReference>
<dbReference type="PANTHER" id="PTHR43047:SF72">
    <property type="entry name" value="OSMOSENSING HISTIDINE PROTEIN KINASE SLN1"/>
    <property type="match status" value="1"/>
</dbReference>
<accession>A0A6N7PIX8</accession>
<feature type="domain" description="Response regulatory" evidence="9">
    <location>
        <begin position="3"/>
        <end position="117"/>
    </location>
</feature>
<dbReference type="PROSITE" id="PS50110">
    <property type="entry name" value="RESPONSE_REGULATORY"/>
    <property type="match status" value="1"/>
</dbReference>
<evidence type="ECO:0000259" key="9">
    <source>
        <dbReference type="PROSITE" id="PS50110"/>
    </source>
</evidence>
<name>A0A6N7PIX8_9BACT</name>
<dbReference type="PROSITE" id="PS50109">
    <property type="entry name" value="HIS_KIN"/>
    <property type="match status" value="1"/>
</dbReference>
<dbReference type="OrthoDB" id="9787818at2"/>
<dbReference type="GO" id="GO:0009927">
    <property type="term" value="F:histidine phosphotransfer kinase activity"/>
    <property type="evidence" value="ECO:0007669"/>
    <property type="project" value="TreeGrafter"/>
</dbReference>
<evidence type="ECO:0000256" key="1">
    <source>
        <dbReference type="ARBA" id="ARBA00000085"/>
    </source>
</evidence>
<dbReference type="InterPro" id="IPR036890">
    <property type="entry name" value="HATPase_C_sf"/>
</dbReference>
<gene>
    <name evidence="10" type="ORF">GF068_02430</name>
</gene>
<dbReference type="SUPFAM" id="SSF47384">
    <property type="entry name" value="Homodimeric domain of signal transducing histidine kinase"/>
    <property type="match status" value="1"/>
</dbReference>
<dbReference type="Pfam" id="PF02518">
    <property type="entry name" value="HATPase_c"/>
    <property type="match status" value="1"/>
</dbReference>
<dbReference type="GO" id="GO:0000155">
    <property type="term" value="F:phosphorelay sensor kinase activity"/>
    <property type="evidence" value="ECO:0007669"/>
    <property type="project" value="InterPro"/>
</dbReference>
<keyword evidence="7" id="KW-0175">Coiled coil</keyword>
<comment type="catalytic activity">
    <reaction evidence="1">
        <text>ATP + protein L-histidine = ADP + protein N-phospho-L-histidine.</text>
        <dbReference type="EC" id="2.7.13.3"/>
    </reaction>
</comment>
<evidence type="ECO:0000259" key="8">
    <source>
        <dbReference type="PROSITE" id="PS50109"/>
    </source>
</evidence>
<evidence type="ECO:0000256" key="7">
    <source>
        <dbReference type="SAM" id="Coils"/>
    </source>
</evidence>
<dbReference type="SMART" id="SM00388">
    <property type="entry name" value="HisKA"/>
    <property type="match status" value="1"/>
</dbReference>
<keyword evidence="4" id="KW-0808">Transferase</keyword>
<keyword evidence="5" id="KW-0418">Kinase</keyword>
<dbReference type="InterPro" id="IPR005467">
    <property type="entry name" value="His_kinase_dom"/>
</dbReference>
<dbReference type="InterPro" id="IPR001789">
    <property type="entry name" value="Sig_transdc_resp-reg_receiver"/>
</dbReference>
<dbReference type="InterPro" id="IPR003661">
    <property type="entry name" value="HisK_dim/P_dom"/>
</dbReference>
<dbReference type="Pfam" id="PF00072">
    <property type="entry name" value="Response_reg"/>
    <property type="match status" value="1"/>
</dbReference>
<dbReference type="InterPro" id="IPR003594">
    <property type="entry name" value="HATPase_dom"/>
</dbReference>
<dbReference type="InterPro" id="IPR004358">
    <property type="entry name" value="Sig_transdc_His_kin-like_C"/>
</dbReference>
<dbReference type="EC" id="2.7.13.3" evidence="2"/>
<protein>
    <recommendedName>
        <fullName evidence="2">histidine kinase</fullName>
        <ecNumber evidence="2">2.7.13.3</ecNumber>
    </recommendedName>
</protein>
<dbReference type="GO" id="GO:0005886">
    <property type="term" value="C:plasma membrane"/>
    <property type="evidence" value="ECO:0007669"/>
    <property type="project" value="TreeGrafter"/>
</dbReference>
<proteinExistence type="predicted"/>
<dbReference type="Gene3D" id="1.10.287.130">
    <property type="match status" value="1"/>
</dbReference>
<keyword evidence="11" id="KW-1185">Reference proteome</keyword>
<dbReference type="Proteomes" id="UP000440224">
    <property type="component" value="Unassembled WGS sequence"/>
</dbReference>
<dbReference type="Gene3D" id="3.40.50.2300">
    <property type="match status" value="1"/>
</dbReference>
<dbReference type="RefSeq" id="WP_153817664.1">
    <property type="nucleotide sequence ID" value="NZ_WJIE01000001.1"/>
</dbReference>
<dbReference type="InterPro" id="IPR011006">
    <property type="entry name" value="CheY-like_superfamily"/>
</dbReference>
<dbReference type="SUPFAM" id="SSF55874">
    <property type="entry name" value="ATPase domain of HSP90 chaperone/DNA topoisomerase II/histidine kinase"/>
    <property type="match status" value="1"/>
</dbReference>
<evidence type="ECO:0000256" key="6">
    <source>
        <dbReference type="PROSITE-ProRule" id="PRU00169"/>
    </source>
</evidence>
<dbReference type="PRINTS" id="PR00344">
    <property type="entry name" value="BCTRLSENSOR"/>
</dbReference>
<dbReference type="AlphaFoldDB" id="A0A6N7PIX8"/>
<dbReference type="InterPro" id="IPR036097">
    <property type="entry name" value="HisK_dim/P_sf"/>
</dbReference>
<dbReference type="EMBL" id="WJIE01000001">
    <property type="protein sequence ID" value="MRG90786.1"/>
    <property type="molecule type" value="Genomic_DNA"/>
</dbReference>
<dbReference type="CDD" id="cd00082">
    <property type="entry name" value="HisKA"/>
    <property type="match status" value="1"/>
</dbReference>
<reference evidence="10 11" key="1">
    <citation type="submission" date="2019-10" db="EMBL/GenBank/DDBJ databases">
        <title>A soil myxobacterium in the family Polyangiaceae.</title>
        <authorList>
            <person name="Li Y."/>
            <person name="Wang J."/>
        </authorList>
    </citation>
    <scope>NUCLEOTIDE SEQUENCE [LARGE SCALE GENOMIC DNA]</scope>
    <source>
        <strain evidence="10 11">DSM 14734</strain>
    </source>
</reference>
<organism evidence="10 11">
    <name type="scientific">Polyangium spumosum</name>
    <dbReference type="NCBI Taxonomy" id="889282"/>
    <lineage>
        <taxon>Bacteria</taxon>
        <taxon>Pseudomonadati</taxon>
        <taxon>Myxococcota</taxon>
        <taxon>Polyangia</taxon>
        <taxon>Polyangiales</taxon>
        <taxon>Polyangiaceae</taxon>
        <taxon>Polyangium</taxon>
    </lineage>
</organism>
<dbReference type="SMART" id="SM00448">
    <property type="entry name" value="REC"/>
    <property type="match status" value="1"/>
</dbReference>
<evidence type="ECO:0000256" key="2">
    <source>
        <dbReference type="ARBA" id="ARBA00012438"/>
    </source>
</evidence>
<dbReference type="PANTHER" id="PTHR43047">
    <property type="entry name" value="TWO-COMPONENT HISTIDINE PROTEIN KINASE"/>
    <property type="match status" value="1"/>
</dbReference>
<feature type="modified residue" description="4-aspartylphosphate" evidence="6">
    <location>
        <position position="53"/>
    </location>
</feature>
<dbReference type="Pfam" id="PF00512">
    <property type="entry name" value="HisKA"/>
    <property type="match status" value="1"/>
</dbReference>